<organism evidence="1 2">
    <name type="scientific">Enterocloster citroniae</name>
    <dbReference type="NCBI Taxonomy" id="358743"/>
    <lineage>
        <taxon>Bacteria</taxon>
        <taxon>Bacillati</taxon>
        <taxon>Bacillota</taxon>
        <taxon>Clostridia</taxon>
        <taxon>Lachnospirales</taxon>
        <taxon>Lachnospiraceae</taxon>
        <taxon>Enterocloster</taxon>
    </lineage>
</organism>
<proteinExistence type="predicted"/>
<accession>A0ABV2G6Z8</accession>
<gene>
    <name evidence="1" type="ORF">ABID13_005719</name>
</gene>
<comment type="caution">
    <text evidence="1">The sequence shown here is derived from an EMBL/GenBank/DDBJ whole genome shotgun (WGS) entry which is preliminary data.</text>
</comment>
<dbReference type="RefSeq" id="WP_048930945.1">
    <property type="nucleotide sequence ID" value="NZ_JBEPLZ010000052.1"/>
</dbReference>
<dbReference type="Proteomes" id="UP001549200">
    <property type="component" value="Unassembled WGS sequence"/>
</dbReference>
<evidence type="ECO:0000313" key="2">
    <source>
        <dbReference type="Proteomes" id="UP001549200"/>
    </source>
</evidence>
<sequence length="75" mass="8864">MWIMRDDNDPPELIGTMGENIKISDEYTVVVRTEYYGEPYTYFDIGVFTKWKNRPAAHWTNDSDVCKTRVVAWLN</sequence>
<dbReference type="EMBL" id="JBEPLZ010000052">
    <property type="protein sequence ID" value="MET3574051.1"/>
    <property type="molecule type" value="Genomic_DNA"/>
</dbReference>
<protein>
    <recommendedName>
        <fullName evidence="3">DUF551 domain-containing protein</fullName>
    </recommendedName>
</protein>
<name>A0ABV2G6Z8_9FIRM</name>
<reference evidence="1 2" key="1">
    <citation type="submission" date="2024-06" db="EMBL/GenBank/DDBJ databases">
        <title>Genomic Encyclopedia of Type Strains, Phase IV (KMG-IV): sequencing the most valuable type-strain genomes for metagenomic binning, comparative biology and taxonomic classification.</title>
        <authorList>
            <person name="Goeker M."/>
        </authorList>
    </citation>
    <scope>NUCLEOTIDE SEQUENCE [LARGE SCALE GENOMIC DNA]</scope>
    <source>
        <strain evidence="1 2">DSM 19261</strain>
    </source>
</reference>
<evidence type="ECO:0008006" key="3">
    <source>
        <dbReference type="Google" id="ProtNLM"/>
    </source>
</evidence>
<keyword evidence="2" id="KW-1185">Reference proteome</keyword>
<dbReference type="GeneID" id="93166919"/>
<evidence type="ECO:0000313" key="1">
    <source>
        <dbReference type="EMBL" id="MET3574051.1"/>
    </source>
</evidence>